<accession>A0A847RU96</accession>
<feature type="domain" description="Thiopeptide-type bacteriocin biosynthesis" evidence="1">
    <location>
        <begin position="5"/>
        <end position="279"/>
    </location>
</feature>
<dbReference type="InterPro" id="IPR023809">
    <property type="entry name" value="Thiopep_bacteriocin_synth_dom"/>
</dbReference>
<organism evidence="2 3">
    <name type="scientific">Chitinophaga varians</name>
    <dbReference type="NCBI Taxonomy" id="2202339"/>
    <lineage>
        <taxon>Bacteria</taxon>
        <taxon>Pseudomonadati</taxon>
        <taxon>Bacteroidota</taxon>
        <taxon>Chitinophagia</taxon>
        <taxon>Chitinophagales</taxon>
        <taxon>Chitinophagaceae</taxon>
        <taxon>Chitinophaga</taxon>
    </lineage>
</organism>
<sequence>MQSTWLSVHFFHGGDHDRLLQLLVTPAVQQAGCPYFFIRYWEGGPHIRLRLHVADERQTEIKRLLEDQARAYFAAYPSSRQDSAYPSQRLLPNDSWQYIPYVPETGRYGNVYTVPLAEQQFHLSSACVLQSLNPAGALMQAIRLNLALLQALQLTPLHTLQVCRRFIAAWLPRLFLPEQDRQQQHDHYLQRMHEKFLAYAPVLAPAAAELWQGMEQGNAPPALQTFTEGNRDVFAQYRQQGFGDEQLAAVAGSFLHMGHNRLGVSNLDEAYIMYFTCKCLEHIYGIPG</sequence>
<dbReference type="NCBIfam" id="TIGR03891">
    <property type="entry name" value="thiopep_ocin"/>
    <property type="match status" value="1"/>
</dbReference>
<evidence type="ECO:0000313" key="3">
    <source>
        <dbReference type="Proteomes" id="UP000570474"/>
    </source>
</evidence>
<dbReference type="Proteomes" id="UP000570474">
    <property type="component" value="Unassembled WGS sequence"/>
</dbReference>
<protein>
    <recommendedName>
        <fullName evidence="1">Thiopeptide-type bacteriocin biosynthesis domain-containing protein</fullName>
    </recommendedName>
</protein>
<reference evidence="2 3" key="1">
    <citation type="submission" date="2020-04" db="EMBL/GenBank/DDBJ databases">
        <authorList>
            <person name="Yin C."/>
        </authorList>
    </citation>
    <scope>NUCLEOTIDE SEQUENCE [LARGE SCALE GENOMIC DNA]</scope>
    <source>
        <strain evidence="2 3">Ae27</strain>
    </source>
</reference>
<dbReference type="EMBL" id="JABAIA010000002">
    <property type="protein sequence ID" value="NLR66562.1"/>
    <property type="molecule type" value="Genomic_DNA"/>
</dbReference>
<evidence type="ECO:0000313" key="2">
    <source>
        <dbReference type="EMBL" id="NLR66562.1"/>
    </source>
</evidence>
<gene>
    <name evidence="2" type="ORF">HGH92_19790</name>
</gene>
<dbReference type="Pfam" id="PF14028">
    <property type="entry name" value="Lant_dehydr_C"/>
    <property type="match status" value="1"/>
</dbReference>
<keyword evidence="3" id="KW-1185">Reference proteome</keyword>
<proteinExistence type="predicted"/>
<dbReference type="RefSeq" id="WP_168872479.1">
    <property type="nucleotide sequence ID" value="NZ_JABAIA010000002.1"/>
</dbReference>
<name>A0A847RU96_9BACT</name>
<evidence type="ECO:0000259" key="1">
    <source>
        <dbReference type="Pfam" id="PF14028"/>
    </source>
</evidence>
<dbReference type="AlphaFoldDB" id="A0A847RU96"/>
<comment type="caution">
    <text evidence="2">The sequence shown here is derived from an EMBL/GenBank/DDBJ whole genome shotgun (WGS) entry which is preliminary data.</text>
</comment>